<evidence type="ECO:0000313" key="3">
    <source>
        <dbReference type="Proteomes" id="UP000478052"/>
    </source>
</evidence>
<name>A0A6G0VQ22_APHCR</name>
<evidence type="ECO:0000313" key="2">
    <source>
        <dbReference type="EMBL" id="KAF0701772.1"/>
    </source>
</evidence>
<dbReference type="InterPro" id="IPR036322">
    <property type="entry name" value="WD40_repeat_dom_sf"/>
</dbReference>
<reference evidence="2 3" key="1">
    <citation type="submission" date="2019-08" db="EMBL/GenBank/DDBJ databases">
        <title>Whole genome of Aphis craccivora.</title>
        <authorList>
            <person name="Voronova N.V."/>
            <person name="Shulinski R.S."/>
            <person name="Bandarenka Y.V."/>
            <person name="Zhorov D.G."/>
            <person name="Warner D."/>
        </authorList>
    </citation>
    <scope>NUCLEOTIDE SEQUENCE [LARGE SCALE GENOMIC DNA]</scope>
    <source>
        <strain evidence="2">180601</strain>
        <tissue evidence="2">Whole Body</tissue>
    </source>
</reference>
<feature type="non-terminal residue" evidence="2">
    <location>
        <position position="1"/>
    </location>
</feature>
<dbReference type="Proteomes" id="UP000478052">
    <property type="component" value="Unassembled WGS sequence"/>
</dbReference>
<dbReference type="SUPFAM" id="SSF50978">
    <property type="entry name" value="WD40 repeat-like"/>
    <property type="match status" value="1"/>
</dbReference>
<proteinExistence type="predicted"/>
<dbReference type="EMBL" id="VUJU01014586">
    <property type="protein sequence ID" value="KAF0701772.1"/>
    <property type="molecule type" value="Genomic_DNA"/>
</dbReference>
<comment type="caution">
    <text evidence="2">The sequence shown here is derived from an EMBL/GenBank/DDBJ whole genome shotgun (WGS) entry which is preliminary data.</text>
</comment>
<dbReference type="OrthoDB" id="9610195at2759"/>
<sequence>RFSRRLSSCQDNVCMAMKNDSSFYAVGCRSFTLLLDSKTLHTIKKIPARFTGCGIRSLSFQDNVITIGTGVGVIMFYDIRAGKYLASSINSSRSVVLNTRRGYVSPDEDSMVNQRIEQAKYTPAIYTHCYDYSGTRLFSAGGPFSANLCGNYAGLWQ</sequence>
<dbReference type="Pfam" id="PF23760">
    <property type="entry name" value="Beta-prop_DCAF12"/>
    <property type="match status" value="1"/>
</dbReference>
<dbReference type="InterPro" id="IPR056151">
    <property type="entry name" value="Beta-prop_DCAF12"/>
</dbReference>
<accession>A0A6G0VQ22</accession>
<gene>
    <name evidence="2" type="ORF">FWK35_00035798</name>
</gene>
<organism evidence="2 3">
    <name type="scientific">Aphis craccivora</name>
    <name type="common">Cowpea aphid</name>
    <dbReference type="NCBI Taxonomy" id="307492"/>
    <lineage>
        <taxon>Eukaryota</taxon>
        <taxon>Metazoa</taxon>
        <taxon>Ecdysozoa</taxon>
        <taxon>Arthropoda</taxon>
        <taxon>Hexapoda</taxon>
        <taxon>Insecta</taxon>
        <taxon>Pterygota</taxon>
        <taxon>Neoptera</taxon>
        <taxon>Paraneoptera</taxon>
        <taxon>Hemiptera</taxon>
        <taxon>Sternorrhyncha</taxon>
        <taxon>Aphidomorpha</taxon>
        <taxon>Aphidoidea</taxon>
        <taxon>Aphididae</taxon>
        <taxon>Aphidini</taxon>
        <taxon>Aphis</taxon>
        <taxon>Aphis</taxon>
    </lineage>
</organism>
<dbReference type="AlphaFoldDB" id="A0A6G0VQ22"/>
<feature type="domain" description="DDB1- and CUL4-associated factor 12 beta-propeller" evidence="1">
    <location>
        <begin position="3"/>
        <end position="156"/>
    </location>
</feature>
<keyword evidence="3" id="KW-1185">Reference proteome</keyword>
<evidence type="ECO:0000259" key="1">
    <source>
        <dbReference type="Pfam" id="PF23760"/>
    </source>
</evidence>
<protein>
    <submittedName>
        <fullName evidence="2">DDB1-and CUL4-associated factor 12</fullName>
    </submittedName>
</protein>